<dbReference type="Pfam" id="PF13561">
    <property type="entry name" value="adh_short_C2"/>
    <property type="match status" value="1"/>
</dbReference>
<evidence type="ECO:0000313" key="3">
    <source>
        <dbReference type="EMBL" id="UVW34365.1"/>
    </source>
</evidence>
<organism evidence="3 4">
    <name type="scientific">SAR92 clade bacterium H455</name>
    <dbReference type="NCBI Taxonomy" id="2974818"/>
    <lineage>
        <taxon>Bacteria</taxon>
        <taxon>Pseudomonadati</taxon>
        <taxon>Pseudomonadota</taxon>
        <taxon>Gammaproteobacteria</taxon>
        <taxon>Cellvibrionales</taxon>
        <taxon>Porticoccaceae</taxon>
        <taxon>SAR92 clade</taxon>
    </lineage>
</organism>
<sequence length="250" mass="26237">MDLKSKVALVTGGAQGIGKGIATELAAAGARVVIGDIDLNAAQATADEMRSLDWDVLPLALDVSDDKSVNKSVGHGIGHFGQIDILVNNAGIHRENLNTDSTIEQFNQCFDINLFGIWRMVTALVPHFKAAHTGNIVNIASINGRSPWADTPAYSASKAAVINLTQSLAIKLGADNINVNAVCPGGVMTRMADSFSSNGEGLLENIIDERILKRPLSAQDIGCAVAFFASPRAKNITGQALNVDCGTVLS</sequence>
<proteinExistence type="inferred from homology"/>
<dbReference type="PRINTS" id="PR00081">
    <property type="entry name" value="GDHRDH"/>
</dbReference>
<dbReference type="PANTHER" id="PTHR43639">
    <property type="entry name" value="OXIDOREDUCTASE, SHORT-CHAIN DEHYDROGENASE/REDUCTASE FAMILY (AFU_ORTHOLOGUE AFUA_5G02870)"/>
    <property type="match status" value="1"/>
</dbReference>
<reference evidence="3" key="1">
    <citation type="submission" date="2022-08" db="EMBL/GenBank/DDBJ databases">
        <title>Catabolic pathway analysis in culturable SAR92 clade bacteria reveals their overlooked roles in DMSP degradation in coastal seas.</title>
        <authorList>
            <person name="He X."/>
            <person name="Zhang X."/>
            <person name="Zhang Y."/>
        </authorList>
    </citation>
    <scope>NUCLEOTIDE SEQUENCE</scope>
    <source>
        <strain evidence="3">H455</strain>
    </source>
</reference>
<dbReference type="NCBIfam" id="NF005559">
    <property type="entry name" value="PRK07231.1"/>
    <property type="match status" value="1"/>
</dbReference>
<evidence type="ECO:0000256" key="2">
    <source>
        <dbReference type="ARBA" id="ARBA00023002"/>
    </source>
</evidence>
<evidence type="ECO:0000313" key="4">
    <source>
        <dbReference type="Proteomes" id="UP001059934"/>
    </source>
</evidence>
<dbReference type="EMBL" id="CP103416">
    <property type="protein sequence ID" value="UVW34365.1"/>
    <property type="molecule type" value="Genomic_DNA"/>
</dbReference>
<accession>A0ABY5TLY0</accession>
<name>A0ABY5TLY0_9GAMM</name>
<gene>
    <name evidence="3" type="ORF">NYF23_10100</name>
</gene>
<dbReference type="InterPro" id="IPR002347">
    <property type="entry name" value="SDR_fam"/>
</dbReference>
<keyword evidence="2" id="KW-0560">Oxidoreductase</keyword>
<dbReference type="Gene3D" id="3.40.50.720">
    <property type="entry name" value="NAD(P)-binding Rossmann-like Domain"/>
    <property type="match status" value="1"/>
</dbReference>
<dbReference type="SUPFAM" id="SSF51735">
    <property type="entry name" value="NAD(P)-binding Rossmann-fold domains"/>
    <property type="match status" value="1"/>
</dbReference>
<dbReference type="PANTHER" id="PTHR43639:SF1">
    <property type="entry name" value="SHORT-CHAIN DEHYDROGENASE_REDUCTASE FAMILY PROTEIN"/>
    <property type="match status" value="1"/>
</dbReference>
<protein>
    <submittedName>
        <fullName evidence="3">SDR family oxidoreductase</fullName>
    </submittedName>
</protein>
<comment type="similarity">
    <text evidence="1">Belongs to the short-chain dehydrogenases/reductases (SDR) family.</text>
</comment>
<dbReference type="InterPro" id="IPR036291">
    <property type="entry name" value="NAD(P)-bd_dom_sf"/>
</dbReference>
<dbReference type="PRINTS" id="PR00080">
    <property type="entry name" value="SDRFAMILY"/>
</dbReference>
<dbReference type="Proteomes" id="UP001059934">
    <property type="component" value="Chromosome"/>
</dbReference>
<dbReference type="InterPro" id="IPR020904">
    <property type="entry name" value="Sc_DH/Rdtase_CS"/>
</dbReference>
<dbReference type="PROSITE" id="PS00061">
    <property type="entry name" value="ADH_SHORT"/>
    <property type="match status" value="1"/>
</dbReference>
<dbReference type="CDD" id="cd05233">
    <property type="entry name" value="SDR_c"/>
    <property type="match status" value="1"/>
</dbReference>
<keyword evidence="4" id="KW-1185">Reference proteome</keyword>
<evidence type="ECO:0000256" key="1">
    <source>
        <dbReference type="ARBA" id="ARBA00006484"/>
    </source>
</evidence>